<feature type="domain" description="MacB-like periplasmic core" evidence="8">
    <location>
        <begin position="20"/>
        <end position="217"/>
    </location>
</feature>
<keyword evidence="3 6" id="KW-0812">Transmembrane</keyword>
<proteinExistence type="predicted"/>
<evidence type="ECO:0000256" key="5">
    <source>
        <dbReference type="ARBA" id="ARBA00023136"/>
    </source>
</evidence>
<evidence type="ECO:0000259" key="8">
    <source>
        <dbReference type="Pfam" id="PF12704"/>
    </source>
</evidence>
<dbReference type="Proteomes" id="UP001596018">
    <property type="component" value="Unassembled WGS sequence"/>
</dbReference>
<dbReference type="PANTHER" id="PTHR30572:SF18">
    <property type="entry name" value="ABC-TYPE MACROLIDE FAMILY EXPORT SYSTEM PERMEASE COMPONENT 2"/>
    <property type="match status" value="1"/>
</dbReference>
<dbReference type="InterPro" id="IPR050250">
    <property type="entry name" value="Macrolide_Exporter_MacB"/>
</dbReference>
<dbReference type="InterPro" id="IPR003838">
    <property type="entry name" value="ABC3_permease_C"/>
</dbReference>
<dbReference type="EMBL" id="JBHSMM010000001">
    <property type="protein sequence ID" value="MFC5439390.1"/>
    <property type="molecule type" value="Genomic_DNA"/>
</dbReference>
<name>A0ABW0JU28_9GAMM</name>
<keyword evidence="2" id="KW-1003">Cell membrane</keyword>
<evidence type="ECO:0000313" key="10">
    <source>
        <dbReference type="Proteomes" id="UP001596018"/>
    </source>
</evidence>
<dbReference type="PANTHER" id="PTHR30572">
    <property type="entry name" value="MEMBRANE COMPONENT OF TRANSPORTER-RELATED"/>
    <property type="match status" value="1"/>
</dbReference>
<evidence type="ECO:0000256" key="2">
    <source>
        <dbReference type="ARBA" id="ARBA00022475"/>
    </source>
</evidence>
<dbReference type="Pfam" id="PF02687">
    <property type="entry name" value="FtsX"/>
    <property type="match status" value="1"/>
</dbReference>
<dbReference type="Pfam" id="PF12704">
    <property type="entry name" value="MacB_PCD"/>
    <property type="match status" value="1"/>
</dbReference>
<evidence type="ECO:0000259" key="7">
    <source>
        <dbReference type="Pfam" id="PF02687"/>
    </source>
</evidence>
<organism evidence="9 10">
    <name type="scientific">Rhodanobacter ginsenosidimutans</name>
    <dbReference type="NCBI Taxonomy" id="490571"/>
    <lineage>
        <taxon>Bacteria</taxon>
        <taxon>Pseudomonadati</taxon>
        <taxon>Pseudomonadota</taxon>
        <taxon>Gammaproteobacteria</taxon>
        <taxon>Lysobacterales</taxon>
        <taxon>Rhodanobacteraceae</taxon>
        <taxon>Rhodanobacter</taxon>
    </lineage>
</organism>
<sequence>MFTYYLNLALRSLKRNKVLTALMVVAIAVGIGASMTTLTVVHLLSGDPIPGKSSVLYFPQLDPENPARADHAEPYAMMDYRSAVDLWSAHRADRQAILTSSSVKVRAAETGRPPLMLGLLSTSADFFPMFQVPFQYGSGWSAEDDARHARVVVISHDLNDKLFGGANSVGRSLRVRDTDVRIVGVLKPWRPTPLFYDPWPQNFSKTEDVFAPFTSSMEINEGNFLPYTCWHVPEDTHHLQNADCVWVWLWAELDSPAKAAAYARFVGDYADQQKASGRFATGREHVRMRDVMTMLTARGMVPGDVRLQAWLASAFLAICLFNAVGLLLAKFLRRSGEIGVRRALGASRRAIFAQCLVEAGVIGLLGGFFGWLLTLAGLWLVRQQPVDYAHLAHLDTGMFLATFVMAIAASLLAGVIPALRASRVVPAWQLKAL</sequence>
<evidence type="ECO:0000256" key="3">
    <source>
        <dbReference type="ARBA" id="ARBA00022692"/>
    </source>
</evidence>
<dbReference type="InterPro" id="IPR025857">
    <property type="entry name" value="MacB_PCD"/>
</dbReference>
<dbReference type="RefSeq" id="WP_056081178.1">
    <property type="nucleotide sequence ID" value="NZ_JALBWS010000014.1"/>
</dbReference>
<feature type="transmembrane region" description="Helical" evidence="6">
    <location>
        <begin position="350"/>
        <end position="379"/>
    </location>
</feature>
<comment type="caution">
    <text evidence="9">The sequence shown here is derived from an EMBL/GenBank/DDBJ whole genome shotgun (WGS) entry which is preliminary data.</text>
</comment>
<accession>A0ABW0JU28</accession>
<evidence type="ECO:0000256" key="4">
    <source>
        <dbReference type="ARBA" id="ARBA00022989"/>
    </source>
</evidence>
<comment type="subcellular location">
    <subcellularLocation>
        <location evidence="1">Cell membrane</location>
        <topology evidence="1">Multi-pass membrane protein</topology>
    </subcellularLocation>
</comment>
<feature type="transmembrane region" description="Helical" evidence="6">
    <location>
        <begin position="399"/>
        <end position="419"/>
    </location>
</feature>
<keyword evidence="4 6" id="KW-1133">Transmembrane helix</keyword>
<keyword evidence="5 6" id="KW-0472">Membrane</keyword>
<evidence type="ECO:0000313" key="9">
    <source>
        <dbReference type="EMBL" id="MFC5439390.1"/>
    </source>
</evidence>
<feature type="domain" description="ABC3 transporter permease C-terminal" evidence="7">
    <location>
        <begin position="313"/>
        <end position="424"/>
    </location>
</feature>
<feature type="transmembrane region" description="Helical" evidence="6">
    <location>
        <begin position="309"/>
        <end position="329"/>
    </location>
</feature>
<evidence type="ECO:0000256" key="1">
    <source>
        <dbReference type="ARBA" id="ARBA00004651"/>
    </source>
</evidence>
<gene>
    <name evidence="9" type="ORF">ACFPK0_05090</name>
</gene>
<feature type="transmembrane region" description="Helical" evidence="6">
    <location>
        <begin position="21"/>
        <end position="44"/>
    </location>
</feature>
<keyword evidence="10" id="KW-1185">Reference proteome</keyword>
<protein>
    <submittedName>
        <fullName evidence="9">ABC transporter permease</fullName>
    </submittedName>
</protein>
<reference evidence="10" key="1">
    <citation type="journal article" date="2019" name="Int. J. Syst. Evol. Microbiol.">
        <title>The Global Catalogue of Microorganisms (GCM) 10K type strain sequencing project: providing services to taxonomists for standard genome sequencing and annotation.</title>
        <authorList>
            <consortium name="The Broad Institute Genomics Platform"/>
            <consortium name="The Broad Institute Genome Sequencing Center for Infectious Disease"/>
            <person name="Wu L."/>
            <person name="Ma J."/>
        </authorList>
    </citation>
    <scope>NUCLEOTIDE SEQUENCE [LARGE SCALE GENOMIC DNA]</scope>
    <source>
        <strain evidence="10">KACC 12822</strain>
    </source>
</reference>
<evidence type="ECO:0000256" key="6">
    <source>
        <dbReference type="SAM" id="Phobius"/>
    </source>
</evidence>